<dbReference type="SUPFAM" id="SSF159245">
    <property type="entry name" value="AttH-like"/>
    <property type="match status" value="1"/>
</dbReference>
<organism evidence="4 5">
    <name type="scientific">Aspergillus rambellii</name>
    <dbReference type="NCBI Taxonomy" id="308745"/>
    <lineage>
        <taxon>Eukaryota</taxon>
        <taxon>Fungi</taxon>
        <taxon>Dikarya</taxon>
        <taxon>Ascomycota</taxon>
        <taxon>Pezizomycotina</taxon>
        <taxon>Eurotiomycetes</taxon>
        <taxon>Eurotiomycetidae</taxon>
        <taxon>Eurotiales</taxon>
        <taxon>Aspergillaceae</taxon>
        <taxon>Aspergillus</taxon>
        <taxon>Aspergillus subgen. Nidulantes</taxon>
    </lineage>
</organism>
<feature type="domain" description="AsqO/PenF-like C-terminal" evidence="3">
    <location>
        <begin position="300"/>
        <end position="384"/>
    </location>
</feature>
<dbReference type="InterPro" id="IPR056402">
    <property type="entry name" value="DA_N"/>
</dbReference>
<dbReference type="EMBL" id="JZBS01000139">
    <property type="protein sequence ID" value="KKK27116.1"/>
    <property type="molecule type" value="Genomic_DNA"/>
</dbReference>
<feature type="signal peptide" evidence="1">
    <location>
        <begin position="1"/>
        <end position="18"/>
    </location>
</feature>
<evidence type="ECO:0008006" key="6">
    <source>
        <dbReference type="Google" id="ProtNLM"/>
    </source>
</evidence>
<dbReference type="InterPro" id="IPR057722">
    <property type="entry name" value="AsqO/PenF-like_C"/>
</dbReference>
<evidence type="ECO:0000259" key="2">
    <source>
        <dbReference type="Pfam" id="PF24137"/>
    </source>
</evidence>
<dbReference type="STRING" id="308745.A0A0F8VV43"/>
<feature type="chain" id="PRO_5002529157" description="AttH domain-containing protein" evidence="1">
    <location>
        <begin position="19"/>
        <end position="410"/>
    </location>
</feature>
<name>A0A0F8VV43_9EURO</name>
<gene>
    <name evidence="4" type="ORF">ARAM_006498</name>
</gene>
<dbReference type="Proteomes" id="UP000034291">
    <property type="component" value="Unassembled WGS sequence"/>
</dbReference>
<keyword evidence="1" id="KW-0732">Signal</keyword>
<evidence type="ECO:0000256" key="1">
    <source>
        <dbReference type="SAM" id="SignalP"/>
    </source>
</evidence>
<keyword evidence="5" id="KW-1185">Reference proteome</keyword>
<sequence>MKYSWFWMTTTTLAPVLARYTLTLPPSISIGPVNADFSVPSLDQSDLAAPKLDRVNASSFDWWYFDAIATDNPNTTVAVAFVSAGPSGSPFPLPGSEGNGTGPGIGVGNETAALFAHVWVTYPNGSSLVKSGIASQATVSGSGDSSMGLWSGGGGWMGSEEGYEVSLEMPGVRGTISMDKITPPHSHCSAPGQFNTSLELGPLGWVSILPDAIASVDIDVHNGERLRFDGYGYHDKNWSNRPFAPSTKSLFRGHAHLGNYSVVWVSYVPAAPPSFSPSRSHRELDMDMDMDMEMDLQADPEILSVYIARDGETVSASCAANAVSYRAVREETEGGPVSGFEVVLPGARLQVATDVEVSQVGGRYVRWSGRARGEILGGQEEGGAVLRGFILSFFSSLLFSSLLYLSESLE</sequence>
<reference evidence="4 5" key="1">
    <citation type="submission" date="2015-02" db="EMBL/GenBank/DDBJ databases">
        <title>Draft Genome Sequences of Two Closely-Related Aflatoxigenic Aspergillus Species Obtained from the Cote d'Ivoire.</title>
        <authorList>
            <person name="Moore G.G."/>
            <person name="Beltz S.B."/>
            <person name="Mack B.M."/>
        </authorList>
    </citation>
    <scope>NUCLEOTIDE SEQUENCE [LARGE SCALE GENOMIC DNA]</scope>
    <source>
        <strain evidence="4 5">SRRC1468</strain>
    </source>
</reference>
<evidence type="ECO:0000313" key="4">
    <source>
        <dbReference type="EMBL" id="KKK27116.1"/>
    </source>
</evidence>
<dbReference type="Pfam" id="PF25581">
    <property type="entry name" value="AsqO_C"/>
    <property type="match status" value="1"/>
</dbReference>
<dbReference type="OrthoDB" id="5344254at2759"/>
<protein>
    <recommendedName>
        <fullName evidence="6">AttH domain-containing protein</fullName>
    </recommendedName>
</protein>
<evidence type="ECO:0000313" key="5">
    <source>
        <dbReference type="Proteomes" id="UP000034291"/>
    </source>
</evidence>
<dbReference type="Pfam" id="PF24137">
    <property type="entry name" value="DA_N"/>
    <property type="match status" value="1"/>
</dbReference>
<accession>A0A0F8VV43</accession>
<comment type="caution">
    <text evidence="4">The sequence shown here is derived from an EMBL/GenBank/DDBJ whole genome shotgun (WGS) entry which is preliminary data.</text>
</comment>
<evidence type="ECO:0000259" key="3">
    <source>
        <dbReference type="Pfam" id="PF25581"/>
    </source>
</evidence>
<proteinExistence type="predicted"/>
<feature type="domain" description="Diels-Alderase N-terminal" evidence="2">
    <location>
        <begin position="19"/>
        <end position="238"/>
    </location>
</feature>
<dbReference type="AlphaFoldDB" id="A0A0F8VV43"/>